<evidence type="ECO:0000256" key="7">
    <source>
        <dbReference type="ARBA" id="ARBA00023069"/>
    </source>
</evidence>
<name>A0A3B3ZNJ4_9GOBI</name>
<keyword evidence="11" id="KW-0472">Membrane</keyword>
<keyword evidence="11" id="KW-0812">Transmembrane</keyword>
<evidence type="ECO:0000256" key="10">
    <source>
        <dbReference type="SAM" id="MobiDB-lite"/>
    </source>
</evidence>
<evidence type="ECO:0000256" key="9">
    <source>
        <dbReference type="ARBA" id="ARBA00023273"/>
    </source>
</evidence>
<dbReference type="PROSITE" id="PS00018">
    <property type="entry name" value="EF_HAND_1"/>
    <property type="match status" value="1"/>
</dbReference>
<keyword evidence="14" id="KW-1185">Reference proteome</keyword>
<dbReference type="PANTHER" id="PTHR12086">
    <property type="entry name" value="EF-HAND DOMAIN C-TERMINAL CONTAINING PROTEIN"/>
    <property type="match status" value="1"/>
</dbReference>
<dbReference type="Pfam" id="PF13499">
    <property type="entry name" value="EF-hand_7"/>
    <property type="match status" value="1"/>
</dbReference>
<keyword evidence="4" id="KW-0677">Repeat</keyword>
<dbReference type="Pfam" id="PF25325">
    <property type="entry name" value="EF-hand_EFHB_C"/>
    <property type="match status" value="1"/>
</dbReference>
<keyword evidence="5" id="KW-0106">Calcium</keyword>
<dbReference type="SMART" id="SM00054">
    <property type="entry name" value="EFh"/>
    <property type="match status" value="2"/>
</dbReference>
<evidence type="ECO:0000256" key="5">
    <source>
        <dbReference type="ARBA" id="ARBA00022837"/>
    </source>
</evidence>
<dbReference type="CDD" id="cd00051">
    <property type="entry name" value="EFh"/>
    <property type="match status" value="1"/>
</dbReference>
<dbReference type="AlphaFoldDB" id="A0A3B3ZNJ4"/>
<evidence type="ECO:0000256" key="2">
    <source>
        <dbReference type="ARBA" id="ARBA00022490"/>
    </source>
</evidence>
<evidence type="ECO:0000313" key="14">
    <source>
        <dbReference type="Proteomes" id="UP000261520"/>
    </source>
</evidence>
<dbReference type="InterPro" id="IPR002048">
    <property type="entry name" value="EF_hand_dom"/>
</dbReference>
<dbReference type="InterPro" id="IPR040193">
    <property type="entry name" value="EFHC1/EFHC2/EFHB"/>
</dbReference>
<accession>A0A3B3ZNJ4</accession>
<reference evidence="13" key="1">
    <citation type="submission" date="2025-08" db="UniProtKB">
        <authorList>
            <consortium name="Ensembl"/>
        </authorList>
    </citation>
    <scope>IDENTIFICATION</scope>
</reference>
<feature type="domain" description="EF-hand" evidence="12">
    <location>
        <begin position="318"/>
        <end position="353"/>
    </location>
</feature>
<keyword evidence="6" id="KW-0282">Flagellum</keyword>
<dbReference type="InterPro" id="IPR057428">
    <property type="entry name" value="EFHB_EF-hand_C"/>
</dbReference>
<evidence type="ECO:0000256" key="8">
    <source>
        <dbReference type="ARBA" id="ARBA00023212"/>
    </source>
</evidence>
<dbReference type="Proteomes" id="UP000261520">
    <property type="component" value="Unplaced"/>
</dbReference>
<keyword evidence="9" id="KW-0966">Cell projection</keyword>
<dbReference type="InterPro" id="IPR011992">
    <property type="entry name" value="EF-hand-dom_pair"/>
</dbReference>
<feature type="domain" description="EF-hand" evidence="12">
    <location>
        <begin position="287"/>
        <end position="317"/>
    </location>
</feature>
<feature type="region of interest" description="Disordered" evidence="10">
    <location>
        <begin position="390"/>
        <end position="416"/>
    </location>
</feature>
<keyword evidence="8" id="KW-0206">Cytoskeleton</keyword>
<comment type="subcellular location">
    <subcellularLocation>
        <location evidence="1">Cytoplasm</location>
        <location evidence="1">Cytoskeleton</location>
        <location evidence="1">Flagellum axoneme</location>
    </subcellularLocation>
</comment>
<dbReference type="InterPro" id="IPR018247">
    <property type="entry name" value="EF_Hand_1_Ca_BS"/>
</dbReference>
<dbReference type="PROSITE" id="PS50222">
    <property type="entry name" value="EF_HAND_2"/>
    <property type="match status" value="2"/>
</dbReference>
<evidence type="ECO:0000256" key="1">
    <source>
        <dbReference type="ARBA" id="ARBA00004611"/>
    </source>
</evidence>
<reference evidence="13" key="2">
    <citation type="submission" date="2025-09" db="UniProtKB">
        <authorList>
            <consortium name="Ensembl"/>
        </authorList>
    </citation>
    <scope>IDENTIFICATION</scope>
</reference>
<evidence type="ECO:0000259" key="12">
    <source>
        <dbReference type="PROSITE" id="PS50222"/>
    </source>
</evidence>
<dbReference type="STRING" id="409849.ENSPMGP00000006233"/>
<protein>
    <recommendedName>
        <fullName evidence="12">EF-hand domain-containing protein</fullName>
    </recommendedName>
</protein>
<evidence type="ECO:0000313" key="13">
    <source>
        <dbReference type="Ensembl" id="ENSPMGP00000006233.1"/>
    </source>
</evidence>
<dbReference type="GO" id="GO:0005509">
    <property type="term" value="F:calcium ion binding"/>
    <property type="evidence" value="ECO:0007669"/>
    <property type="project" value="InterPro"/>
</dbReference>
<proteinExistence type="predicted"/>
<evidence type="ECO:0000256" key="4">
    <source>
        <dbReference type="ARBA" id="ARBA00022737"/>
    </source>
</evidence>
<evidence type="ECO:0000256" key="11">
    <source>
        <dbReference type="SAM" id="Phobius"/>
    </source>
</evidence>
<keyword evidence="3" id="KW-0479">Metal-binding</keyword>
<keyword evidence="7" id="KW-0969">Cilium</keyword>
<dbReference type="PANTHER" id="PTHR12086:SF12">
    <property type="entry name" value="EF-HAND DOMAIN-CONTAINING FAMILY MEMBER B"/>
    <property type="match status" value="1"/>
</dbReference>
<keyword evidence="2" id="KW-0963">Cytoplasm</keyword>
<feature type="transmembrane region" description="Helical" evidence="11">
    <location>
        <begin position="30"/>
        <end position="51"/>
    </location>
</feature>
<evidence type="ECO:0000256" key="3">
    <source>
        <dbReference type="ARBA" id="ARBA00022723"/>
    </source>
</evidence>
<dbReference type="SUPFAM" id="SSF47473">
    <property type="entry name" value="EF-hand"/>
    <property type="match status" value="1"/>
</dbReference>
<dbReference type="Ensembl" id="ENSPMGT00000006625.1">
    <property type="protein sequence ID" value="ENSPMGP00000006233.1"/>
    <property type="gene ID" value="ENSPMGG00000005250.1"/>
</dbReference>
<evidence type="ECO:0000256" key="6">
    <source>
        <dbReference type="ARBA" id="ARBA00022846"/>
    </source>
</evidence>
<sequence length="540" mass="60492">MHSAKLTFESVMCLCYHRAQKNYALKPSVMIFYFYFSLLLTFCLMSSIPIMKFRHSNQPEPGVIRVHHGKAGDPDVASALVHGVSTKSTNLLNPPKSTVFQEKLQQLSEAQYRSQERAPLGRARGQSGGLPAWVRENTVFGVKNTIGQSHSGVELRQGTEVEREAQEAHELYMHSHNHYFVGERINRKYDLPHFSADSVFGLPTPHHDDGSNLAKTLRWIHSDEKGPTSISSQTFGILPPSDQYGAGEVIYRTGPGQYTQGPTTQRSLVHAIRHHLKKVNFHFFPSLLRAFRHYDKKGRGLIDLQDLEEVCREFKLEPGPAVLQDLLHYCDVDGDGLISFMEFANFLCWKDNMPIKIRDQKILTGGKHGTISPTHILNPSKSTVPLLRPEDLEPVEPGRPLRVPRTLTRSRGDPEAFTPSSALIGARHGGLSLRSCGVPTIRTDLPAPRLRRVSDRTNYGDTADAATLLCPHVHAALGVHEQDFLCPRSKQEIAEIFQNIGLDLSQQLLDEAWELATVRSPSGDVSVENFRNVLRELKAM</sequence>
<dbReference type="Gene3D" id="1.10.238.10">
    <property type="entry name" value="EF-hand"/>
    <property type="match status" value="1"/>
</dbReference>
<organism evidence="13 14">
    <name type="scientific">Periophthalmus magnuspinnatus</name>
    <dbReference type="NCBI Taxonomy" id="409849"/>
    <lineage>
        <taxon>Eukaryota</taxon>
        <taxon>Metazoa</taxon>
        <taxon>Chordata</taxon>
        <taxon>Craniata</taxon>
        <taxon>Vertebrata</taxon>
        <taxon>Euteleostomi</taxon>
        <taxon>Actinopterygii</taxon>
        <taxon>Neopterygii</taxon>
        <taxon>Teleostei</taxon>
        <taxon>Neoteleostei</taxon>
        <taxon>Acanthomorphata</taxon>
        <taxon>Gobiaria</taxon>
        <taxon>Gobiiformes</taxon>
        <taxon>Gobioidei</taxon>
        <taxon>Gobiidae</taxon>
        <taxon>Oxudercinae</taxon>
        <taxon>Periophthalmus</taxon>
    </lineage>
</organism>
<keyword evidence="11" id="KW-1133">Transmembrane helix</keyword>